<keyword evidence="1" id="KW-1133">Transmembrane helix</keyword>
<keyword evidence="1" id="KW-0812">Transmembrane</keyword>
<dbReference type="EMBL" id="JAASQV010000002">
    <property type="protein sequence ID" value="NIJ65847.1"/>
    <property type="molecule type" value="Genomic_DNA"/>
</dbReference>
<keyword evidence="1" id="KW-0472">Membrane</keyword>
<evidence type="ECO:0000313" key="2">
    <source>
        <dbReference type="EMBL" id="NIJ65847.1"/>
    </source>
</evidence>
<keyword evidence="3" id="KW-1185">Reference proteome</keyword>
<feature type="transmembrane region" description="Helical" evidence="1">
    <location>
        <begin position="43"/>
        <end position="63"/>
    </location>
</feature>
<comment type="caution">
    <text evidence="2">The sequence shown here is derived from an EMBL/GenBank/DDBJ whole genome shotgun (WGS) entry which is preliminary data.</text>
</comment>
<reference evidence="2 3" key="1">
    <citation type="submission" date="2020-03" db="EMBL/GenBank/DDBJ databases">
        <title>Genomic Encyclopedia of Type Strains, Phase IV (KMG-IV): sequencing the most valuable type-strain genomes for metagenomic binning, comparative biology and taxonomic classification.</title>
        <authorList>
            <person name="Goeker M."/>
        </authorList>
    </citation>
    <scope>NUCLEOTIDE SEQUENCE [LARGE SCALE GENOMIC DNA]</scope>
    <source>
        <strain evidence="2 3">DSM 4733</strain>
    </source>
</reference>
<dbReference type="Proteomes" id="UP000564677">
    <property type="component" value="Unassembled WGS sequence"/>
</dbReference>
<organism evidence="2 3">
    <name type="scientific">Sphingomonas leidyi</name>
    <dbReference type="NCBI Taxonomy" id="68569"/>
    <lineage>
        <taxon>Bacteria</taxon>
        <taxon>Pseudomonadati</taxon>
        <taxon>Pseudomonadota</taxon>
        <taxon>Alphaproteobacteria</taxon>
        <taxon>Sphingomonadales</taxon>
        <taxon>Sphingomonadaceae</taxon>
        <taxon>Sphingomonas</taxon>
    </lineage>
</organism>
<gene>
    <name evidence="2" type="ORF">FHR20_002809</name>
</gene>
<feature type="transmembrane region" description="Helical" evidence="1">
    <location>
        <begin position="69"/>
        <end position="90"/>
    </location>
</feature>
<evidence type="ECO:0000256" key="1">
    <source>
        <dbReference type="SAM" id="Phobius"/>
    </source>
</evidence>
<protein>
    <submittedName>
        <fullName evidence="2">Uncharacterized protein</fullName>
    </submittedName>
</protein>
<feature type="transmembrane region" description="Helical" evidence="1">
    <location>
        <begin position="6"/>
        <end position="27"/>
    </location>
</feature>
<proteinExistence type="predicted"/>
<name>A0A7X5ZW56_9SPHN</name>
<evidence type="ECO:0000313" key="3">
    <source>
        <dbReference type="Proteomes" id="UP000564677"/>
    </source>
</evidence>
<sequence>MNPLATLLWTVAIALLGLKLVATVVLLRRPPEARLADRRGLRLWWATKIAPVCAVPCMIAAALVEHHRAGLWIWSLMMVFVAVAVPLKVWRRFGHVG</sequence>
<dbReference type="RefSeq" id="WP_167300170.1">
    <property type="nucleotide sequence ID" value="NZ_JAASQV010000002.1"/>
</dbReference>
<dbReference type="AlphaFoldDB" id="A0A7X5ZW56"/>
<accession>A0A7X5ZW56</accession>